<dbReference type="Proteomes" id="UP001163046">
    <property type="component" value="Unassembled WGS sequence"/>
</dbReference>
<proteinExistence type="predicted"/>
<dbReference type="OrthoDB" id="5988582at2759"/>
<keyword evidence="2" id="KW-1185">Reference proteome</keyword>
<reference evidence="1" key="1">
    <citation type="submission" date="2023-01" db="EMBL/GenBank/DDBJ databases">
        <title>Genome assembly of the deep-sea coral Lophelia pertusa.</title>
        <authorList>
            <person name="Herrera S."/>
            <person name="Cordes E."/>
        </authorList>
    </citation>
    <scope>NUCLEOTIDE SEQUENCE</scope>
    <source>
        <strain evidence="1">USNM1676648</strain>
        <tissue evidence="1">Polyp</tissue>
    </source>
</reference>
<sequence>MEKALDPIVTAAGLEAKDYAGLTTMAATWKKISENFDSYETATYYAIRGYFMKKTYDEIKKMVDKESDAGKPFPEDGYPLAKTLADDIKHEFDQKKTDTEIVAFFATDNPKKGLRFVFNEYFISTLR</sequence>
<name>A0A9W9ZVS5_9CNID</name>
<organism evidence="1 2">
    <name type="scientific">Desmophyllum pertusum</name>
    <dbReference type="NCBI Taxonomy" id="174260"/>
    <lineage>
        <taxon>Eukaryota</taxon>
        <taxon>Metazoa</taxon>
        <taxon>Cnidaria</taxon>
        <taxon>Anthozoa</taxon>
        <taxon>Hexacorallia</taxon>
        <taxon>Scleractinia</taxon>
        <taxon>Caryophylliina</taxon>
        <taxon>Caryophylliidae</taxon>
        <taxon>Desmophyllum</taxon>
    </lineage>
</organism>
<gene>
    <name evidence="1" type="ORF">OS493_035591</name>
</gene>
<dbReference type="AlphaFoldDB" id="A0A9W9ZVS5"/>
<protein>
    <submittedName>
        <fullName evidence="1">Uncharacterized protein</fullName>
    </submittedName>
</protein>
<dbReference type="EMBL" id="MU825450">
    <property type="protein sequence ID" value="KAJ7388807.1"/>
    <property type="molecule type" value="Genomic_DNA"/>
</dbReference>
<evidence type="ECO:0000313" key="2">
    <source>
        <dbReference type="Proteomes" id="UP001163046"/>
    </source>
</evidence>
<accession>A0A9W9ZVS5</accession>
<comment type="caution">
    <text evidence="1">The sequence shown here is derived from an EMBL/GenBank/DDBJ whole genome shotgun (WGS) entry which is preliminary data.</text>
</comment>
<evidence type="ECO:0000313" key="1">
    <source>
        <dbReference type="EMBL" id="KAJ7388807.1"/>
    </source>
</evidence>